<gene>
    <name evidence="1" type="ORF">GCM10009745_22200</name>
</gene>
<keyword evidence="1" id="KW-0547">Nucleotide-binding</keyword>
<dbReference type="SUPFAM" id="SSF52540">
    <property type="entry name" value="P-loop containing nucleoside triphosphate hydrolases"/>
    <property type="match status" value="1"/>
</dbReference>
<dbReference type="Proteomes" id="UP001500280">
    <property type="component" value="Unassembled WGS sequence"/>
</dbReference>
<dbReference type="PANTHER" id="PTHR37807">
    <property type="entry name" value="OS07G0160300 PROTEIN"/>
    <property type="match status" value="1"/>
</dbReference>
<dbReference type="PANTHER" id="PTHR37807:SF3">
    <property type="entry name" value="OS07G0160300 PROTEIN"/>
    <property type="match status" value="1"/>
</dbReference>
<dbReference type="Pfam" id="PF13671">
    <property type="entry name" value="AAA_33"/>
    <property type="match status" value="1"/>
</dbReference>
<evidence type="ECO:0000313" key="2">
    <source>
        <dbReference type="Proteomes" id="UP001500280"/>
    </source>
</evidence>
<dbReference type="EMBL" id="BAAANF010000007">
    <property type="protein sequence ID" value="GAA1678218.1"/>
    <property type="molecule type" value="Genomic_DNA"/>
</dbReference>
<name>A0ABN2GXK2_9ACTN</name>
<accession>A0ABN2GXK2</accession>
<protein>
    <submittedName>
        <fullName evidence="1">ATP-binding protein</fullName>
    </submittedName>
</protein>
<keyword evidence="2" id="KW-1185">Reference proteome</keyword>
<comment type="caution">
    <text evidence="1">The sequence shown here is derived from an EMBL/GenBank/DDBJ whole genome shotgun (WGS) entry which is preliminary data.</text>
</comment>
<organism evidence="1 2">
    <name type="scientific">Kribbella yunnanensis</name>
    <dbReference type="NCBI Taxonomy" id="190194"/>
    <lineage>
        <taxon>Bacteria</taxon>
        <taxon>Bacillati</taxon>
        <taxon>Actinomycetota</taxon>
        <taxon>Actinomycetes</taxon>
        <taxon>Propionibacteriales</taxon>
        <taxon>Kribbellaceae</taxon>
        <taxon>Kribbella</taxon>
    </lineage>
</organism>
<sequence length="183" mass="19973">MFLLQMSGVPGSGKTTLAKEIARAVGAVRLDHDVVKSGLLEAGIAVEQSGPASYEVLYALARDALGGGSCVIIDSPCFWPRVLDEGQTMAKEHGVVYKYIECRTGDLSLIDSRLRTRKRLRSQRLSIDQPPVDLQATPGEAERFARAVESMQRPSSDYLVVDTSAPISEYLPTALAYLRELEC</sequence>
<reference evidence="1 2" key="1">
    <citation type="journal article" date="2019" name="Int. J. Syst. Evol. Microbiol.">
        <title>The Global Catalogue of Microorganisms (GCM) 10K type strain sequencing project: providing services to taxonomists for standard genome sequencing and annotation.</title>
        <authorList>
            <consortium name="The Broad Institute Genomics Platform"/>
            <consortium name="The Broad Institute Genome Sequencing Center for Infectious Disease"/>
            <person name="Wu L."/>
            <person name="Ma J."/>
        </authorList>
    </citation>
    <scope>NUCLEOTIDE SEQUENCE [LARGE SCALE GENOMIC DNA]</scope>
    <source>
        <strain evidence="1 2">JCM 14307</strain>
    </source>
</reference>
<dbReference type="RefSeq" id="WP_344149161.1">
    <property type="nucleotide sequence ID" value="NZ_BAAANF010000007.1"/>
</dbReference>
<keyword evidence="1" id="KW-0067">ATP-binding</keyword>
<dbReference type="GO" id="GO:0005524">
    <property type="term" value="F:ATP binding"/>
    <property type="evidence" value="ECO:0007669"/>
    <property type="project" value="UniProtKB-KW"/>
</dbReference>
<proteinExistence type="predicted"/>
<evidence type="ECO:0000313" key="1">
    <source>
        <dbReference type="EMBL" id="GAA1678218.1"/>
    </source>
</evidence>
<dbReference type="Gene3D" id="3.40.50.300">
    <property type="entry name" value="P-loop containing nucleotide triphosphate hydrolases"/>
    <property type="match status" value="1"/>
</dbReference>
<dbReference type="InterPro" id="IPR027417">
    <property type="entry name" value="P-loop_NTPase"/>
</dbReference>